<organism evidence="1">
    <name type="scientific">Anguilla anguilla</name>
    <name type="common">European freshwater eel</name>
    <name type="synonym">Muraena anguilla</name>
    <dbReference type="NCBI Taxonomy" id="7936"/>
    <lineage>
        <taxon>Eukaryota</taxon>
        <taxon>Metazoa</taxon>
        <taxon>Chordata</taxon>
        <taxon>Craniata</taxon>
        <taxon>Vertebrata</taxon>
        <taxon>Euteleostomi</taxon>
        <taxon>Actinopterygii</taxon>
        <taxon>Neopterygii</taxon>
        <taxon>Teleostei</taxon>
        <taxon>Anguilliformes</taxon>
        <taxon>Anguillidae</taxon>
        <taxon>Anguilla</taxon>
    </lineage>
</organism>
<evidence type="ECO:0000313" key="1">
    <source>
        <dbReference type="EMBL" id="JAH49333.1"/>
    </source>
</evidence>
<dbReference type="AlphaFoldDB" id="A0A0E9T9B5"/>
<accession>A0A0E9T9B5</accession>
<protein>
    <submittedName>
        <fullName evidence="1">Uncharacterized protein</fullName>
    </submittedName>
</protein>
<proteinExistence type="predicted"/>
<sequence>MPLWLHRKIHLLSLQVNSTPQRVIYQANAHEPVPSRVIFRP</sequence>
<reference evidence="1" key="1">
    <citation type="submission" date="2014-11" db="EMBL/GenBank/DDBJ databases">
        <authorList>
            <person name="Amaro Gonzalez C."/>
        </authorList>
    </citation>
    <scope>NUCLEOTIDE SEQUENCE</scope>
</reference>
<dbReference type="EMBL" id="GBXM01059244">
    <property type="protein sequence ID" value="JAH49333.1"/>
    <property type="molecule type" value="Transcribed_RNA"/>
</dbReference>
<name>A0A0E9T9B5_ANGAN</name>
<reference evidence="1" key="2">
    <citation type="journal article" date="2015" name="Fish Shellfish Immunol.">
        <title>Early steps in the European eel (Anguilla anguilla)-Vibrio vulnificus interaction in the gills: Role of the RtxA13 toxin.</title>
        <authorList>
            <person name="Callol A."/>
            <person name="Pajuelo D."/>
            <person name="Ebbesson L."/>
            <person name="Teles M."/>
            <person name="MacKenzie S."/>
            <person name="Amaro C."/>
        </authorList>
    </citation>
    <scope>NUCLEOTIDE SEQUENCE</scope>
</reference>